<dbReference type="Pfam" id="PF12762">
    <property type="entry name" value="DDE_Tnp_IS1595"/>
    <property type="match status" value="1"/>
</dbReference>
<dbReference type="SMART" id="SM01126">
    <property type="entry name" value="DDE_Tnp_IS1595"/>
    <property type="match status" value="1"/>
</dbReference>
<protein>
    <recommendedName>
        <fullName evidence="1">ISXO2-like transposase domain-containing protein</fullName>
    </recommendedName>
</protein>
<dbReference type="Proteomes" id="UP000095658">
    <property type="component" value="Unassembled WGS sequence"/>
</dbReference>
<gene>
    <name evidence="2" type="ORF">BA724_17505</name>
</gene>
<keyword evidence="3" id="KW-1185">Reference proteome</keyword>
<comment type="caution">
    <text evidence="2">The sequence shown here is derived from an EMBL/GenBank/DDBJ whole genome shotgun (WGS) entry which is preliminary data.</text>
</comment>
<sequence>MGRVVKTKIGKMIGSKLTTDNILVTDAWRGYKTYAKEKGIEHYRIKSNDGKHVIKGLYHIQNVNDLHSRIKQWINRFKSVATKYLANYLAWFLFVDSRSNESTRHNIKEFLLSSLALEMTDTYDSLRLSKFSI</sequence>
<feature type="domain" description="ISXO2-like transposase" evidence="1">
    <location>
        <begin position="2"/>
        <end position="100"/>
    </location>
</feature>
<dbReference type="InterPro" id="IPR024445">
    <property type="entry name" value="Tnp_ISXO2-like"/>
</dbReference>
<evidence type="ECO:0000313" key="2">
    <source>
        <dbReference type="EMBL" id="OES45448.1"/>
    </source>
</evidence>
<dbReference type="AlphaFoldDB" id="A0A1E7DRY0"/>
<dbReference type="EMBL" id="MAMP01000015">
    <property type="protein sequence ID" value="OES45448.1"/>
    <property type="molecule type" value="Genomic_DNA"/>
</dbReference>
<proteinExistence type="predicted"/>
<evidence type="ECO:0000259" key="1">
    <source>
        <dbReference type="SMART" id="SM01126"/>
    </source>
</evidence>
<dbReference type="NCBIfam" id="NF033547">
    <property type="entry name" value="transpos_IS1595"/>
    <property type="match status" value="1"/>
</dbReference>
<reference evidence="2 3" key="1">
    <citation type="submission" date="2016-06" db="EMBL/GenBank/DDBJ databases">
        <title>Domibacillus iocasae genome sequencing.</title>
        <authorList>
            <person name="Verma A."/>
            <person name="Pal Y."/>
            <person name="Ojha A.K."/>
            <person name="Krishnamurthi S."/>
        </authorList>
    </citation>
    <scope>NUCLEOTIDE SEQUENCE [LARGE SCALE GENOMIC DNA]</scope>
    <source>
        <strain evidence="2 3">DSM 29979</strain>
    </source>
</reference>
<evidence type="ECO:0000313" key="3">
    <source>
        <dbReference type="Proteomes" id="UP000095658"/>
    </source>
</evidence>
<accession>A0A1E7DRY0</accession>
<organism evidence="2 3">
    <name type="scientific">Domibacillus iocasae</name>
    <dbReference type="NCBI Taxonomy" id="1714016"/>
    <lineage>
        <taxon>Bacteria</taxon>
        <taxon>Bacillati</taxon>
        <taxon>Bacillota</taxon>
        <taxon>Bacilli</taxon>
        <taxon>Bacillales</taxon>
        <taxon>Bacillaceae</taxon>
        <taxon>Domibacillus</taxon>
    </lineage>
</organism>
<dbReference type="STRING" id="1714016.BA724_17505"/>
<name>A0A1E7DRY0_9BACI</name>